<dbReference type="Gene3D" id="1.10.630.10">
    <property type="entry name" value="Cytochrome P450"/>
    <property type="match status" value="1"/>
</dbReference>
<comment type="cofactor">
    <cofactor evidence="1">
        <name>heme</name>
        <dbReference type="ChEBI" id="CHEBI:30413"/>
    </cofactor>
</comment>
<keyword evidence="5" id="KW-0560">Oxidoreductase</keyword>
<proteinExistence type="inferred from homology"/>
<dbReference type="InterPro" id="IPR050121">
    <property type="entry name" value="Cytochrome_P450_monoxygenase"/>
</dbReference>
<comment type="caution">
    <text evidence="6">The sequence shown here is derived from an EMBL/GenBank/DDBJ whole genome shotgun (WGS) entry which is preliminary data.</text>
</comment>
<dbReference type="Proteomes" id="UP001521184">
    <property type="component" value="Unassembled WGS sequence"/>
</dbReference>
<dbReference type="SUPFAM" id="SSF48264">
    <property type="entry name" value="Cytochrome P450"/>
    <property type="match status" value="1"/>
</dbReference>
<evidence type="ECO:0000256" key="5">
    <source>
        <dbReference type="RuleBase" id="RU000461"/>
    </source>
</evidence>
<dbReference type="InterPro" id="IPR036396">
    <property type="entry name" value="Cyt_P450_sf"/>
</dbReference>
<gene>
    <name evidence="6" type="ORF">SLS58_005500</name>
</gene>
<evidence type="ECO:0008006" key="8">
    <source>
        <dbReference type="Google" id="ProtNLM"/>
    </source>
</evidence>
<dbReference type="PRINTS" id="PR00385">
    <property type="entry name" value="P450"/>
</dbReference>
<evidence type="ECO:0000256" key="4">
    <source>
        <dbReference type="ARBA" id="ARBA00023004"/>
    </source>
</evidence>
<evidence type="ECO:0000313" key="7">
    <source>
        <dbReference type="Proteomes" id="UP001521184"/>
    </source>
</evidence>
<dbReference type="PANTHER" id="PTHR24305:SF190">
    <property type="entry name" value="P450, PUTATIVE (EUROFUNG)-RELATED"/>
    <property type="match status" value="1"/>
</dbReference>
<evidence type="ECO:0000256" key="2">
    <source>
        <dbReference type="ARBA" id="ARBA00010617"/>
    </source>
</evidence>
<dbReference type="InterPro" id="IPR002403">
    <property type="entry name" value="Cyt_P450_E_grp-IV"/>
</dbReference>
<reference evidence="6 7" key="1">
    <citation type="journal article" date="2023" name="Plant Dis.">
        <title>First Report of Diplodia intermedia Causing Canker and Dieback Diseases on Apple Trees in Canada.</title>
        <authorList>
            <person name="Ellouze W."/>
            <person name="Ilyukhin E."/>
            <person name="Sulman M."/>
            <person name="Ali S."/>
        </authorList>
    </citation>
    <scope>NUCLEOTIDE SEQUENCE [LARGE SCALE GENOMIC DNA]</scope>
    <source>
        <strain evidence="6 7">M45-28</strain>
    </source>
</reference>
<comment type="similarity">
    <text evidence="2 5">Belongs to the cytochrome P450 family.</text>
</comment>
<keyword evidence="4 5" id="KW-0408">Iron</keyword>
<keyword evidence="3 5" id="KW-0479">Metal-binding</keyword>
<protein>
    <recommendedName>
        <fullName evidence="8">Pisatin demethylase</fullName>
    </recommendedName>
</protein>
<keyword evidence="7" id="KW-1185">Reference proteome</keyword>
<keyword evidence="5" id="KW-0349">Heme</keyword>
<name>A0ABR3TRN5_9PEZI</name>
<evidence type="ECO:0000313" key="6">
    <source>
        <dbReference type="EMBL" id="KAL1642426.1"/>
    </source>
</evidence>
<dbReference type="PROSITE" id="PS00086">
    <property type="entry name" value="CYTOCHROME_P450"/>
    <property type="match status" value="1"/>
</dbReference>
<dbReference type="InterPro" id="IPR001128">
    <property type="entry name" value="Cyt_P450"/>
</dbReference>
<sequence>MGFAVYLLVGALTALIANSIFQSIRSPLRSIPGPLLARFTRLWYFKEVWTGQFPWTNIDLHKKHGPIVRIAPNEYSIDDPEAIKTIYGHGTAFTKGPWYYSSQPPHRPNIFTDRNPKTHAVERRKFATLYSMSTLVTMERAVDHCIDCFKDRLLDFSRSKTTFDLPWWMQCFAFDTIGEITVSKRFGFLDAGKDPLGIISGLDSFLTYCGRVGVFPETHLPLFTLISMLGSNALDHIFKFSRDQVQAYKQNVEGDTFLSKALRIHQQDPRKLSEDDIQMICQMNVVAGSDTSSISLTSIIWHLLKNQDTLGKLRAEVDQMYSENPDRDVITFADSQNMPYLQGAIKEALRLHPATGLPLSRVVPKGGATISGHFFPEGTIVGINSWVAHHNTQVFGDDVHEFRPERWMVGKEAEQVMDRYWLPFGYGSRTCIGKNIALMEISKVIPYLVRHFDLALVDPDKAPTMHNVWFVKQSNIQVSVKVRKTDGA</sequence>
<accession>A0ABR3TRN5</accession>
<dbReference type="PANTHER" id="PTHR24305">
    <property type="entry name" value="CYTOCHROME P450"/>
    <property type="match status" value="1"/>
</dbReference>
<dbReference type="CDD" id="cd11060">
    <property type="entry name" value="CYP57A1-like"/>
    <property type="match status" value="1"/>
</dbReference>
<organism evidence="6 7">
    <name type="scientific">Diplodia intermedia</name>
    <dbReference type="NCBI Taxonomy" id="856260"/>
    <lineage>
        <taxon>Eukaryota</taxon>
        <taxon>Fungi</taxon>
        <taxon>Dikarya</taxon>
        <taxon>Ascomycota</taxon>
        <taxon>Pezizomycotina</taxon>
        <taxon>Dothideomycetes</taxon>
        <taxon>Dothideomycetes incertae sedis</taxon>
        <taxon>Botryosphaeriales</taxon>
        <taxon>Botryosphaeriaceae</taxon>
        <taxon>Diplodia</taxon>
    </lineage>
</organism>
<dbReference type="Pfam" id="PF00067">
    <property type="entry name" value="p450"/>
    <property type="match status" value="1"/>
</dbReference>
<dbReference type="EMBL" id="JAKEKT020000033">
    <property type="protein sequence ID" value="KAL1642426.1"/>
    <property type="molecule type" value="Genomic_DNA"/>
</dbReference>
<dbReference type="InterPro" id="IPR017972">
    <property type="entry name" value="Cyt_P450_CS"/>
</dbReference>
<dbReference type="PRINTS" id="PR00465">
    <property type="entry name" value="EP450IV"/>
</dbReference>
<evidence type="ECO:0000256" key="3">
    <source>
        <dbReference type="ARBA" id="ARBA00022723"/>
    </source>
</evidence>
<evidence type="ECO:0000256" key="1">
    <source>
        <dbReference type="ARBA" id="ARBA00001971"/>
    </source>
</evidence>
<keyword evidence="5" id="KW-0503">Monooxygenase</keyword>